<reference evidence="1" key="1">
    <citation type="submission" date="2024-02" db="EMBL/GenBank/DDBJ databases">
        <title>Metagenome Assembled Genome of Zalaria obscura JY119.</title>
        <authorList>
            <person name="Vighnesh L."/>
            <person name="Jagadeeshwari U."/>
            <person name="Venkata Ramana C."/>
            <person name="Sasikala C."/>
        </authorList>
    </citation>
    <scope>NUCLEOTIDE SEQUENCE</scope>
    <source>
        <strain evidence="1">JY119</strain>
    </source>
</reference>
<sequence>MSTPRLTFLYPFLFAPAKPSTTQRVSRIARRGLQTSRHSSQDTVNQRYGTANEPLPHLSAEKPIGPPRPKDAAPKDAKQLPKPPIGGLKRKEDKDKEQKEVKQEPEKQASPDSKPQETDGEDAETKQSPESEQQPKDEQKPPAQQEVRDAKEASQSTILDSAESRPTKPPPPSPHVPAPNPLETILNMPSSDSQHLATAPVYAEATSSANVSKEAPFQGPPTKEQAEAQKPPHISTPPYVHHFDTYGLVRRLEDGGWTNEQAVTIMKAVRLILSGNMDLATEGLVSKSNVENETYLFRAACSELRTEVNTRRKAESERLSTERAQLQHEVDILGQRLTQEGGNLKDELKGMFDDRKMAVRQEQREMESKIQELNYRITVSLTSDQRSEVEGVRWVITKRAIGALALCVTMILCSLKFASSMMHWQEEDRKRMAALGSGQGNNGNGSGKDDFRLGQEDARRQDQARNEAVVAAGEILVKEGDNPAYVSLG</sequence>
<accession>A0ACC3S787</accession>
<name>A0ACC3S787_9PEZI</name>
<comment type="caution">
    <text evidence="1">The sequence shown here is derived from an EMBL/GenBank/DDBJ whole genome shotgun (WGS) entry which is preliminary data.</text>
</comment>
<protein>
    <submittedName>
        <fullName evidence="1">Uncharacterized protein</fullName>
    </submittedName>
</protein>
<evidence type="ECO:0000313" key="1">
    <source>
        <dbReference type="EMBL" id="KAK8200675.1"/>
    </source>
</evidence>
<evidence type="ECO:0000313" key="2">
    <source>
        <dbReference type="Proteomes" id="UP001320706"/>
    </source>
</evidence>
<dbReference type="EMBL" id="JAMKPW020000038">
    <property type="protein sequence ID" value="KAK8200675.1"/>
    <property type="molecule type" value="Genomic_DNA"/>
</dbReference>
<keyword evidence="2" id="KW-1185">Reference proteome</keyword>
<proteinExistence type="predicted"/>
<dbReference type="Proteomes" id="UP001320706">
    <property type="component" value="Unassembled WGS sequence"/>
</dbReference>
<gene>
    <name evidence="1" type="ORF">M8818_005990</name>
</gene>
<organism evidence="1 2">
    <name type="scientific">Zalaria obscura</name>
    <dbReference type="NCBI Taxonomy" id="2024903"/>
    <lineage>
        <taxon>Eukaryota</taxon>
        <taxon>Fungi</taxon>
        <taxon>Dikarya</taxon>
        <taxon>Ascomycota</taxon>
        <taxon>Pezizomycotina</taxon>
        <taxon>Dothideomycetes</taxon>
        <taxon>Dothideomycetidae</taxon>
        <taxon>Dothideales</taxon>
        <taxon>Zalariaceae</taxon>
        <taxon>Zalaria</taxon>
    </lineage>
</organism>